<dbReference type="OrthoDB" id="1925334at2759"/>
<comment type="similarity">
    <text evidence="16">In the N-terminal section; belongs to the cytochrome b5 family.</text>
</comment>
<comment type="similarity">
    <text evidence="22">Belongs to the cytochrome b5 family.</text>
</comment>
<evidence type="ECO:0000256" key="15">
    <source>
        <dbReference type="ARBA" id="ARBA00061137"/>
    </source>
</evidence>
<dbReference type="InterPro" id="IPR001199">
    <property type="entry name" value="Cyt_B5-like_heme/steroid-bd"/>
</dbReference>
<evidence type="ECO:0000256" key="17">
    <source>
        <dbReference type="ARBA" id="ARBA00066458"/>
    </source>
</evidence>
<evidence type="ECO:0000256" key="10">
    <source>
        <dbReference type="ARBA" id="ARBA00022946"/>
    </source>
</evidence>
<comment type="subcellular location">
    <subcellularLocation>
        <location evidence="3">Mitochondrion intermembrane space</location>
    </subcellularLocation>
</comment>
<dbReference type="GO" id="GO:0004460">
    <property type="term" value="F:L-lactate dehydrogenase (cytochrome) activity"/>
    <property type="evidence" value="ECO:0007669"/>
    <property type="project" value="UniProtKB-EC"/>
</dbReference>
<dbReference type="PRINTS" id="PR00363">
    <property type="entry name" value="CYTOCHROMEB5"/>
</dbReference>
<feature type="compositionally biased region" description="Pro residues" evidence="23">
    <location>
        <begin position="88"/>
        <end position="99"/>
    </location>
</feature>
<dbReference type="Gene3D" id="3.10.120.10">
    <property type="entry name" value="Cytochrome b5-like heme/steroid binding domain"/>
    <property type="match status" value="1"/>
</dbReference>
<dbReference type="SMART" id="SM01117">
    <property type="entry name" value="Cyt-b5"/>
    <property type="match status" value="1"/>
</dbReference>
<evidence type="ECO:0000256" key="11">
    <source>
        <dbReference type="ARBA" id="ARBA00023002"/>
    </source>
</evidence>
<dbReference type="PROSITE" id="PS50255">
    <property type="entry name" value="CYTOCHROME_B5_2"/>
    <property type="match status" value="1"/>
</dbReference>
<dbReference type="PROSITE" id="PS51349">
    <property type="entry name" value="FMN_HYDROXY_ACID_DH_2"/>
    <property type="match status" value="1"/>
</dbReference>
<evidence type="ECO:0000256" key="9">
    <source>
        <dbReference type="ARBA" id="ARBA00022723"/>
    </source>
</evidence>
<evidence type="ECO:0000256" key="8">
    <source>
        <dbReference type="ARBA" id="ARBA00022643"/>
    </source>
</evidence>
<protein>
    <recommendedName>
        <fullName evidence="18">L-lactate dehydrogenase (cytochrome)</fullName>
        <ecNumber evidence="17">1.1.2.3</ecNumber>
    </recommendedName>
    <alternativeName>
        <fullName evidence="20">Cytochrome b2</fullName>
    </alternativeName>
    <alternativeName>
        <fullName evidence="19">Flavocytochrome b2</fullName>
    </alternativeName>
    <alternativeName>
        <fullName evidence="21">L-lactate ferricytochrome c oxidoreductase</fullName>
    </alternativeName>
</protein>
<dbReference type="InterPro" id="IPR013785">
    <property type="entry name" value="Aldolase_TIM"/>
</dbReference>
<dbReference type="GO" id="GO:0005758">
    <property type="term" value="C:mitochondrial intermembrane space"/>
    <property type="evidence" value="ECO:0007669"/>
    <property type="project" value="UniProtKB-SubCell"/>
</dbReference>
<keyword evidence="9 22" id="KW-0479">Metal-binding</keyword>
<dbReference type="Proteomes" id="UP000077266">
    <property type="component" value="Unassembled WGS sequence"/>
</dbReference>
<dbReference type="InParanoid" id="A0A165F883"/>
<feature type="region of interest" description="Disordered" evidence="23">
    <location>
        <begin position="58"/>
        <end position="99"/>
    </location>
</feature>
<dbReference type="AlphaFoldDB" id="A0A165F883"/>
<organism evidence="26 27">
    <name type="scientific">Exidia glandulosa HHB12029</name>
    <dbReference type="NCBI Taxonomy" id="1314781"/>
    <lineage>
        <taxon>Eukaryota</taxon>
        <taxon>Fungi</taxon>
        <taxon>Dikarya</taxon>
        <taxon>Basidiomycota</taxon>
        <taxon>Agaricomycotina</taxon>
        <taxon>Agaricomycetes</taxon>
        <taxon>Auriculariales</taxon>
        <taxon>Exidiaceae</taxon>
        <taxon>Exidia</taxon>
    </lineage>
</organism>
<evidence type="ECO:0000313" key="26">
    <source>
        <dbReference type="EMBL" id="KZV88556.1"/>
    </source>
</evidence>
<dbReference type="InterPro" id="IPR018506">
    <property type="entry name" value="Cyt_B5_heme-BS"/>
</dbReference>
<dbReference type="PROSITE" id="PS00191">
    <property type="entry name" value="CYTOCHROME_B5_1"/>
    <property type="match status" value="1"/>
</dbReference>
<evidence type="ECO:0000256" key="18">
    <source>
        <dbReference type="ARBA" id="ARBA00068515"/>
    </source>
</evidence>
<keyword evidence="12 22" id="KW-0408">Iron</keyword>
<dbReference type="Pfam" id="PF01070">
    <property type="entry name" value="FMN_dh"/>
    <property type="match status" value="1"/>
</dbReference>
<evidence type="ECO:0000256" key="2">
    <source>
        <dbReference type="ARBA" id="ARBA00001970"/>
    </source>
</evidence>
<comment type="subunit">
    <text evidence="4">Homotetramer.</text>
</comment>
<keyword evidence="10" id="KW-0809">Transit peptide</keyword>
<dbReference type="SUPFAM" id="SSF51395">
    <property type="entry name" value="FMN-linked oxidoreductases"/>
    <property type="match status" value="1"/>
</dbReference>
<dbReference type="SUPFAM" id="SSF55856">
    <property type="entry name" value="Cytochrome b5-like heme/steroid binding domain"/>
    <property type="match status" value="1"/>
</dbReference>
<gene>
    <name evidence="26" type="ORF">EXIGLDRAFT_563744</name>
</gene>
<comment type="similarity">
    <text evidence="15">In the C-terminal section; belongs to the FMN-dependent alpha-hydroxy acid dehydrogenase family.</text>
</comment>
<feature type="domain" description="Cytochrome b5 heme-binding" evidence="24">
    <location>
        <begin position="1"/>
        <end position="76"/>
    </location>
</feature>
<evidence type="ECO:0000256" key="16">
    <source>
        <dbReference type="ARBA" id="ARBA00061589"/>
    </source>
</evidence>
<dbReference type="InterPro" id="IPR037396">
    <property type="entry name" value="FMN_HAD"/>
</dbReference>
<dbReference type="PANTHER" id="PTHR10578">
    <property type="entry name" value="S -2-HYDROXY-ACID OXIDASE-RELATED"/>
    <property type="match status" value="1"/>
</dbReference>
<dbReference type="EC" id="1.1.2.3" evidence="17"/>
<comment type="catalytic activity">
    <reaction evidence="14">
        <text>(S)-lactate + 2 Fe(III)-[cytochrome c] = 2 Fe(II)-[cytochrome c] + pyruvate + 2 H(+)</text>
        <dbReference type="Rhea" id="RHEA:19909"/>
        <dbReference type="Rhea" id="RHEA-COMP:10350"/>
        <dbReference type="Rhea" id="RHEA-COMP:14399"/>
        <dbReference type="ChEBI" id="CHEBI:15361"/>
        <dbReference type="ChEBI" id="CHEBI:15378"/>
        <dbReference type="ChEBI" id="CHEBI:16651"/>
        <dbReference type="ChEBI" id="CHEBI:29033"/>
        <dbReference type="ChEBI" id="CHEBI:29034"/>
        <dbReference type="EC" id="1.1.2.3"/>
    </reaction>
    <physiologicalReaction direction="left-to-right" evidence="14">
        <dbReference type="Rhea" id="RHEA:19910"/>
    </physiologicalReaction>
</comment>
<sequence length="456" mass="49722">LTSSSPVAKHNSRESCWVVIAGRVYDVTQFLDEHPGGASVILKYAGRDATAEYEELHAPGTLDEHLPKDKHLGPVDPNSMPKPTQAQAPPPSEVADTPPPLHQMINIDDFEKMAQRFLTPKGWAYYYSASDDLITKYANNSIYSRVLLRPRLFRDVTTVDTRTTFLGQPCTLPIFIAPAALAILAHPTAEAGLCAAAGKEGIVHCVSTNASLPIERIVSARAQPEQPVWFQLYVKSERSQTEKLLERVRAARCTALVLTLDAPWPGKREADERVKNADAPPLGNNTPSAKATEVQGLGKALFAGTAADLVWDDLKWLRKHWQGKLVLKGVQTVEDAIMAAHHGVDGIIVSNHGGRAMDTAPPPLLVLLEIRKYAPWVLDKVEIYLDGGIRRGTDVIKALCLGARGVGLGRAFLFGLTKYGEDGARRVVQILREEIEGGLRILGATSLSQLGPHFLN</sequence>
<keyword evidence="27" id="KW-1185">Reference proteome</keyword>
<evidence type="ECO:0000313" key="27">
    <source>
        <dbReference type="Proteomes" id="UP000077266"/>
    </source>
</evidence>
<evidence type="ECO:0000256" key="19">
    <source>
        <dbReference type="ARBA" id="ARBA00075949"/>
    </source>
</evidence>
<feature type="non-terminal residue" evidence="26">
    <location>
        <position position="1"/>
    </location>
</feature>
<feature type="compositionally biased region" description="Basic and acidic residues" evidence="23">
    <location>
        <begin position="58"/>
        <end position="73"/>
    </location>
</feature>
<dbReference type="InterPro" id="IPR000262">
    <property type="entry name" value="FMN-dep_DH"/>
</dbReference>
<evidence type="ECO:0000256" key="13">
    <source>
        <dbReference type="ARBA" id="ARBA00023128"/>
    </source>
</evidence>
<keyword evidence="8" id="KW-0288">FMN</keyword>
<evidence type="ECO:0000256" key="5">
    <source>
        <dbReference type="ARBA" id="ARBA00022448"/>
    </source>
</evidence>
<dbReference type="STRING" id="1314781.A0A165F883"/>
<dbReference type="GO" id="GO:0020037">
    <property type="term" value="F:heme binding"/>
    <property type="evidence" value="ECO:0007669"/>
    <property type="project" value="UniProtKB-UniRule"/>
</dbReference>
<feature type="domain" description="FMN hydroxy acid dehydrogenase" evidence="25">
    <location>
        <begin position="99"/>
        <end position="456"/>
    </location>
</feature>
<evidence type="ECO:0000256" key="1">
    <source>
        <dbReference type="ARBA" id="ARBA00001917"/>
    </source>
</evidence>
<keyword evidence="6 22" id="KW-0349">Heme</keyword>
<keyword evidence="7" id="KW-0285">Flavoprotein</keyword>
<evidence type="ECO:0000256" key="6">
    <source>
        <dbReference type="ARBA" id="ARBA00022617"/>
    </source>
</evidence>
<dbReference type="EMBL" id="KV426097">
    <property type="protein sequence ID" value="KZV88556.1"/>
    <property type="molecule type" value="Genomic_DNA"/>
</dbReference>
<evidence type="ECO:0000256" key="20">
    <source>
        <dbReference type="ARBA" id="ARBA00078774"/>
    </source>
</evidence>
<proteinExistence type="inferred from homology"/>
<evidence type="ECO:0000256" key="4">
    <source>
        <dbReference type="ARBA" id="ARBA00011881"/>
    </source>
</evidence>
<evidence type="ECO:0000259" key="24">
    <source>
        <dbReference type="PROSITE" id="PS50255"/>
    </source>
</evidence>
<evidence type="ECO:0000259" key="25">
    <source>
        <dbReference type="PROSITE" id="PS51349"/>
    </source>
</evidence>
<comment type="cofactor">
    <cofactor evidence="1">
        <name>FMN</name>
        <dbReference type="ChEBI" id="CHEBI:58210"/>
    </cofactor>
</comment>
<evidence type="ECO:0000256" key="14">
    <source>
        <dbReference type="ARBA" id="ARBA00052399"/>
    </source>
</evidence>
<dbReference type="FunFam" id="3.20.20.70:FF:000062">
    <property type="entry name" value="Cytochrome b2, mitochondrial, putative"/>
    <property type="match status" value="1"/>
</dbReference>
<keyword evidence="5" id="KW-0813">Transport</keyword>
<dbReference type="Gene3D" id="3.20.20.70">
    <property type="entry name" value="Aldolase class I"/>
    <property type="match status" value="1"/>
</dbReference>
<evidence type="ECO:0000256" key="3">
    <source>
        <dbReference type="ARBA" id="ARBA00004569"/>
    </source>
</evidence>
<keyword evidence="11" id="KW-0560">Oxidoreductase</keyword>
<keyword evidence="13" id="KW-0496">Mitochondrion</keyword>
<reference evidence="26 27" key="1">
    <citation type="journal article" date="2016" name="Mol. Biol. Evol.">
        <title>Comparative Genomics of Early-Diverging Mushroom-Forming Fungi Provides Insights into the Origins of Lignocellulose Decay Capabilities.</title>
        <authorList>
            <person name="Nagy L.G."/>
            <person name="Riley R."/>
            <person name="Tritt A."/>
            <person name="Adam C."/>
            <person name="Daum C."/>
            <person name="Floudas D."/>
            <person name="Sun H."/>
            <person name="Yadav J.S."/>
            <person name="Pangilinan J."/>
            <person name="Larsson K.H."/>
            <person name="Matsuura K."/>
            <person name="Barry K."/>
            <person name="Labutti K."/>
            <person name="Kuo R."/>
            <person name="Ohm R.A."/>
            <person name="Bhattacharya S.S."/>
            <person name="Shirouzu T."/>
            <person name="Yoshinaga Y."/>
            <person name="Martin F.M."/>
            <person name="Grigoriev I.V."/>
            <person name="Hibbett D.S."/>
        </authorList>
    </citation>
    <scope>NUCLEOTIDE SEQUENCE [LARGE SCALE GENOMIC DNA]</scope>
    <source>
        <strain evidence="26 27">HHB12029</strain>
    </source>
</reference>
<dbReference type="PANTHER" id="PTHR10578:SF82">
    <property type="entry name" value="CYTOCHROME B2, PUTATIVE (AFU_ORTHOLOGUE AFUA_1G07200)-RELATED"/>
    <property type="match status" value="1"/>
</dbReference>
<accession>A0A165F883</accession>
<name>A0A165F883_EXIGL</name>
<evidence type="ECO:0000256" key="22">
    <source>
        <dbReference type="RuleBase" id="RU362121"/>
    </source>
</evidence>
<evidence type="ECO:0000256" key="23">
    <source>
        <dbReference type="SAM" id="MobiDB-lite"/>
    </source>
</evidence>
<evidence type="ECO:0000256" key="7">
    <source>
        <dbReference type="ARBA" id="ARBA00022630"/>
    </source>
</evidence>
<evidence type="ECO:0000256" key="21">
    <source>
        <dbReference type="ARBA" id="ARBA00078938"/>
    </source>
</evidence>
<dbReference type="InterPro" id="IPR036400">
    <property type="entry name" value="Cyt_B5-like_heme/steroid_sf"/>
</dbReference>
<evidence type="ECO:0000256" key="12">
    <source>
        <dbReference type="ARBA" id="ARBA00023004"/>
    </source>
</evidence>
<dbReference type="Pfam" id="PF00173">
    <property type="entry name" value="Cyt-b5"/>
    <property type="match status" value="1"/>
</dbReference>
<comment type="cofactor">
    <cofactor evidence="2">
        <name>heme b</name>
        <dbReference type="ChEBI" id="CHEBI:60344"/>
    </cofactor>
</comment>
<dbReference type="GO" id="GO:0046872">
    <property type="term" value="F:metal ion binding"/>
    <property type="evidence" value="ECO:0007669"/>
    <property type="project" value="UniProtKB-UniRule"/>
</dbReference>
<dbReference type="FunFam" id="3.10.120.10:FF:000009">
    <property type="entry name" value="Cytochrome b2, mitochondrial, putative"/>
    <property type="match status" value="1"/>
</dbReference>
<feature type="non-terminal residue" evidence="26">
    <location>
        <position position="456"/>
    </location>
</feature>